<feature type="domain" description="Homing endonuclease LAGLIDADG" evidence="2">
    <location>
        <begin position="261"/>
        <end position="373"/>
    </location>
</feature>
<keyword evidence="1" id="KW-1133">Transmembrane helix</keyword>
<keyword evidence="3" id="KW-0255">Endonuclease</keyword>
<dbReference type="InterPro" id="IPR016174">
    <property type="entry name" value="Di-haem_cyt_TM"/>
</dbReference>
<gene>
    <name evidence="3" type="ORF">BN846_0126260</name>
</gene>
<protein>
    <submittedName>
        <fullName evidence="3">LAGLIDADG endonuclease n1 TaxGibberella zeae PH-1 RepIDA5J050_GIBZE</fullName>
    </submittedName>
</protein>
<dbReference type="SUPFAM" id="SSF55608">
    <property type="entry name" value="Homing endonucleases"/>
    <property type="match status" value="2"/>
</dbReference>
<dbReference type="SUPFAM" id="SSF81342">
    <property type="entry name" value="Transmembrane di-heme cytochromes"/>
    <property type="match status" value="1"/>
</dbReference>
<evidence type="ECO:0000259" key="2">
    <source>
        <dbReference type="Pfam" id="PF00961"/>
    </source>
</evidence>
<organism evidence="3">
    <name type="scientific">Fusarium pseudograminearum CS3220</name>
    <dbReference type="NCBI Taxonomy" id="1318456"/>
    <lineage>
        <taxon>Eukaryota</taxon>
        <taxon>Fungi</taxon>
        <taxon>Dikarya</taxon>
        <taxon>Ascomycota</taxon>
        <taxon>Pezizomycotina</taxon>
        <taxon>Sordariomycetes</taxon>
        <taxon>Hypocreomycetidae</taxon>
        <taxon>Hypocreales</taxon>
        <taxon>Nectriaceae</taxon>
        <taxon>Fusarium</taxon>
    </lineage>
</organism>
<dbReference type="GO" id="GO:0004519">
    <property type="term" value="F:endonuclease activity"/>
    <property type="evidence" value="ECO:0007669"/>
    <property type="project" value="UniProtKB-KW"/>
</dbReference>
<dbReference type="GO" id="GO:0005739">
    <property type="term" value="C:mitochondrion"/>
    <property type="evidence" value="ECO:0007669"/>
    <property type="project" value="UniProtKB-ARBA"/>
</dbReference>
<dbReference type="Gene3D" id="3.10.28.10">
    <property type="entry name" value="Homing endonucleases"/>
    <property type="match status" value="2"/>
</dbReference>
<keyword evidence="3" id="KW-0540">Nuclease</keyword>
<name>W1IB24_FUSPS</name>
<dbReference type="GO" id="GO:0022904">
    <property type="term" value="P:respiratory electron transport chain"/>
    <property type="evidence" value="ECO:0007669"/>
    <property type="project" value="InterPro"/>
</dbReference>
<dbReference type="SMART" id="SM00497">
    <property type="entry name" value="IENR1"/>
    <property type="match status" value="1"/>
</dbReference>
<dbReference type="EMBL" id="HG316777">
    <property type="protein sequence ID" value="CDX48511.1"/>
    <property type="molecule type" value="Genomic_DNA"/>
</dbReference>
<proteinExistence type="predicted"/>
<dbReference type="EMBL" id="CBMC010001472">
    <property type="protein sequence ID" value="CDL72492.1"/>
    <property type="molecule type" value="Genomic_DNA"/>
</dbReference>
<evidence type="ECO:0000313" key="3">
    <source>
        <dbReference type="EMBL" id="CDL72492.1"/>
    </source>
</evidence>
<dbReference type="InterPro" id="IPR003647">
    <property type="entry name" value="Intron_nuc_1_rpt"/>
</dbReference>
<keyword evidence="1" id="KW-0472">Membrane</keyword>
<keyword evidence="1" id="KW-0812">Transmembrane</keyword>
<dbReference type="GO" id="GO:0016020">
    <property type="term" value="C:membrane"/>
    <property type="evidence" value="ECO:0007669"/>
    <property type="project" value="InterPro"/>
</dbReference>
<dbReference type="Pfam" id="PF00961">
    <property type="entry name" value="LAGLIDADG_1"/>
    <property type="match status" value="2"/>
</dbReference>
<accession>W1IB24</accession>
<dbReference type="InterPro" id="IPR027434">
    <property type="entry name" value="Homing_endonucl"/>
</dbReference>
<feature type="transmembrane region" description="Helical" evidence="1">
    <location>
        <begin position="20"/>
        <end position="41"/>
    </location>
</feature>
<sequence>MRDVNNGWLVRYLHSNTASAFFFLVIICVDFVYFFLCNPLFTSNKPCIKYLATKDARLKSSKAQLPLFALRKYSRALSSKSGIHNIVTSSHSKIGDIACETAPTHKPENLAFLSDEEFGEWFRGFVDAEGCFSIQTVKNHFKFIFTFCLHIDETPLIKYIIQRLGVGAFSLRESSVNFTVSSKDALLVIFGVLDKRPLNTSKNLNYLAFRQAYDLYFYRESVNISSELSQEIVTLKDKMNKKRVEFKQSTDHKIHITPYWLLGFVEGEGYFSTNKTDYSLKFGIGQTSQEIIVLEAIQKYFLALPTAKNYVERNNTNLVSLATYNQAKGRDYKAMAQLVITQRYFISNVIIPFFDKLTWLSKKFKDYVDWKLILDLINHGWHFTEEGKKLISLITQGMNNYRLSNNTTSEEDTSRADVKERALKLLSSPSNFEVQANGKILIKSLGTYLKGRGNVGVNVLNTKGEIVFKFNSIKDCALFFNVHTRTINRRLDKGSLVEHDNQNLVFQRDVRLP</sequence>
<dbReference type="PANTHER" id="PTHR36181:SF2">
    <property type="entry name" value="INTRON-ENCODED ENDONUCLEASE AI3-RELATED"/>
    <property type="match status" value="1"/>
</dbReference>
<feature type="domain" description="Homing endonuclease LAGLIDADG" evidence="2">
    <location>
        <begin position="124"/>
        <end position="213"/>
    </location>
</feature>
<keyword evidence="3" id="KW-0378">Hydrolase</keyword>
<dbReference type="InterPro" id="IPR051289">
    <property type="entry name" value="LAGLIDADG_Endonuclease"/>
</dbReference>
<reference evidence="3" key="1">
    <citation type="submission" date="2013-05" db="EMBL/GenBank/DDBJ databases">
        <title>Draft genome sequences of six wheat associated Fusarium spp. isolates.</title>
        <authorList>
            <person name="Moolhuijzen P.M."/>
            <person name="Manners J.M."/>
            <person name="Wilcox S."/>
            <person name="Bellgard M.I."/>
            <person name="Gardiner D.M."/>
        </authorList>
    </citation>
    <scope>NUCLEOTIDE SEQUENCE</scope>
    <source>
        <strain evidence="3">CS3220</strain>
    </source>
</reference>
<dbReference type="AlphaFoldDB" id="W1IB24"/>
<dbReference type="PANTHER" id="PTHR36181">
    <property type="entry name" value="INTRON-ENCODED ENDONUCLEASE AI3-RELATED"/>
    <property type="match status" value="1"/>
</dbReference>
<dbReference type="InterPro" id="IPR004860">
    <property type="entry name" value="LAGLIDADG_dom"/>
</dbReference>
<evidence type="ECO:0000256" key="1">
    <source>
        <dbReference type="SAM" id="Phobius"/>
    </source>
</evidence>